<name>A0A3M7L4Q4_AUXPR</name>
<evidence type="ECO:0000256" key="6">
    <source>
        <dbReference type="ARBA" id="ARBA00023034"/>
    </source>
</evidence>
<evidence type="ECO:0000256" key="5">
    <source>
        <dbReference type="ARBA" id="ARBA00022927"/>
    </source>
</evidence>
<dbReference type="GO" id="GO:0006891">
    <property type="term" value="P:intra-Golgi vesicle-mediated transport"/>
    <property type="evidence" value="ECO:0007669"/>
    <property type="project" value="InterPro"/>
</dbReference>
<dbReference type="Proteomes" id="UP000279271">
    <property type="component" value="Unassembled WGS sequence"/>
</dbReference>
<dbReference type="PANTHER" id="PTHR31658">
    <property type="entry name" value="CONSERVED OLIGOMERIC GOLGI COMPLEX SUBUNIT 1"/>
    <property type="match status" value="1"/>
</dbReference>
<keyword evidence="7" id="KW-0472">Membrane</keyword>
<keyword evidence="4" id="KW-0813">Transport</keyword>
<dbReference type="AlphaFoldDB" id="A0A3M7L4Q4"/>
<dbReference type="PANTHER" id="PTHR31658:SF0">
    <property type="entry name" value="CONSERVED OLIGOMERIC GOLGI COMPLEX SUBUNIT 1"/>
    <property type="match status" value="1"/>
</dbReference>
<protein>
    <recommendedName>
        <fullName evidence="3">Conserved oligomeric Golgi complex subunit 1</fullName>
    </recommendedName>
</protein>
<feature type="non-terminal residue" evidence="8">
    <location>
        <position position="1"/>
    </location>
</feature>
<evidence type="ECO:0000256" key="3">
    <source>
        <dbReference type="ARBA" id="ARBA00020978"/>
    </source>
</evidence>
<evidence type="ECO:0000256" key="7">
    <source>
        <dbReference type="ARBA" id="ARBA00023136"/>
    </source>
</evidence>
<keyword evidence="5" id="KW-0653">Protein transport</keyword>
<dbReference type="GO" id="GO:0017119">
    <property type="term" value="C:Golgi transport complex"/>
    <property type="evidence" value="ECO:0007669"/>
    <property type="project" value="InterPro"/>
</dbReference>
<dbReference type="GO" id="GO:0015031">
    <property type="term" value="P:protein transport"/>
    <property type="evidence" value="ECO:0007669"/>
    <property type="project" value="UniProtKB-KW"/>
</dbReference>
<keyword evidence="6" id="KW-0333">Golgi apparatus</keyword>
<reference evidence="9" key="1">
    <citation type="journal article" date="2018" name="Algal Res.">
        <title>Characterization of plant carbon substrate utilization by Auxenochlorella protothecoides.</title>
        <authorList>
            <person name="Vogler B.W."/>
            <person name="Starkenburg S.R."/>
            <person name="Sudasinghe N."/>
            <person name="Schambach J.Y."/>
            <person name="Rollin J.A."/>
            <person name="Pattathil S."/>
            <person name="Barry A.N."/>
        </authorList>
    </citation>
    <scope>NUCLEOTIDE SEQUENCE [LARGE SCALE GENOMIC DNA]</scope>
    <source>
        <strain evidence="9">UTEX 25</strain>
    </source>
</reference>
<evidence type="ECO:0000256" key="4">
    <source>
        <dbReference type="ARBA" id="ARBA00022448"/>
    </source>
</evidence>
<evidence type="ECO:0000256" key="2">
    <source>
        <dbReference type="ARBA" id="ARBA00006653"/>
    </source>
</evidence>
<comment type="caution">
    <text evidence="8">The sequence shown here is derived from an EMBL/GenBank/DDBJ whole genome shotgun (WGS) entry which is preliminary data.</text>
</comment>
<dbReference type="GO" id="GO:0000139">
    <property type="term" value="C:Golgi membrane"/>
    <property type="evidence" value="ECO:0007669"/>
    <property type="project" value="UniProtKB-SubCell"/>
</dbReference>
<evidence type="ECO:0000256" key="1">
    <source>
        <dbReference type="ARBA" id="ARBA00004395"/>
    </source>
</evidence>
<gene>
    <name evidence="8" type="ORF">APUTEX25_002111</name>
</gene>
<dbReference type="EMBL" id="QOKY01000124">
    <property type="protein sequence ID" value="RMZ57721.1"/>
    <property type="molecule type" value="Genomic_DNA"/>
</dbReference>
<proteinExistence type="inferred from homology"/>
<evidence type="ECO:0000313" key="9">
    <source>
        <dbReference type="Proteomes" id="UP000279271"/>
    </source>
</evidence>
<sequence length="308" mass="33159">RQRQLRVQGAGPPPSLDAPSSMNIGVAKSWSDRMVPGGTVTRWLLPLLFTAAWKASSFSTLASSAVSKEGGKSISSVVGVTSTRGLRPAMLITPTVFSGWCWVLAPASRFTASAWAWNRVEVQARHEVEEKREQLRQLIGGSYRELLATSDAVIDIHESAKQVVGLVSRIQSQMQAVAEAVGKSNADNRLASPTSKSSTERLYDVGIRVKFLLDTPEHVWGCLDACDFLGAACRFLAASDAHRALTGRGKHGVAAQFPLLQHQWPLVRKFRGEVQGRAGEWLRDGAGAGDVPARDIAATLAALALLKP</sequence>
<accession>A0A3M7L4Q4</accession>
<dbReference type="InterPro" id="IPR033370">
    <property type="entry name" value="COG1"/>
</dbReference>
<evidence type="ECO:0000313" key="8">
    <source>
        <dbReference type="EMBL" id="RMZ57721.1"/>
    </source>
</evidence>
<organism evidence="8 9">
    <name type="scientific">Auxenochlorella protothecoides</name>
    <name type="common">Green microalga</name>
    <name type="synonym">Chlorella protothecoides</name>
    <dbReference type="NCBI Taxonomy" id="3075"/>
    <lineage>
        <taxon>Eukaryota</taxon>
        <taxon>Viridiplantae</taxon>
        <taxon>Chlorophyta</taxon>
        <taxon>core chlorophytes</taxon>
        <taxon>Trebouxiophyceae</taxon>
        <taxon>Chlorellales</taxon>
        <taxon>Chlorellaceae</taxon>
        <taxon>Auxenochlorella</taxon>
    </lineage>
</organism>
<comment type="similarity">
    <text evidence="2">Belongs to the COG1 family.</text>
</comment>
<comment type="subcellular location">
    <subcellularLocation>
        <location evidence="1">Golgi apparatus membrane</location>
        <topology evidence="1">Peripheral membrane protein</topology>
    </subcellularLocation>
</comment>
<feature type="non-terminal residue" evidence="8">
    <location>
        <position position="308"/>
    </location>
</feature>
<dbReference type="Pfam" id="PF08700">
    <property type="entry name" value="VPS51_Exo84_N"/>
    <property type="match status" value="1"/>
</dbReference>